<dbReference type="AlphaFoldDB" id="A0AAD3T785"/>
<proteinExistence type="predicted"/>
<protein>
    <submittedName>
        <fullName evidence="3">Uncharacterized protein</fullName>
    </submittedName>
</protein>
<name>A0AAD3T785_NEPGR</name>
<evidence type="ECO:0000313" key="3">
    <source>
        <dbReference type="EMBL" id="GMH23979.1"/>
    </source>
</evidence>
<reference evidence="3" key="1">
    <citation type="submission" date="2023-05" db="EMBL/GenBank/DDBJ databases">
        <title>Nepenthes gracilis genome sequencing.</title>
        <authorList>
            <person name="Fukushima K."/>
        </authorList>
    </citation>
    <scope>NUCLEOTIDE SEQUENCE</scope>
    <source>
        <strain evidence="3">SING2019-196</strain>
    </source>
</reference>
<evidence type="ECO:0000256" key="2">
    <source>
        <dbReference type="SAM" id="SignalP"/>
    </source>
</evidence>
<sequence>MSSCKRLLTLLLRLLVLFTFFERSHGIRSNDFFRLIPSRTRYSDRFSGFSAKSVPVPASGPSRKHNDIGLQSSRSP</sequence>
<evidence type="ECO:0000313" key="4">
    <source>
        <dbReference type="Proteomes" id="UP001279734"/>
    </source>
</evidence>
<accession>A0AAD3T785</accession>
<keyword evidence="4" id="KW-1185">Reference proteome</keyword>
<feature type="signal peptide" evidence="2">
    <location>
        <begin position="1"/>
        <end position="26"/>
    </location>
</feature>
<comment type="caution">
    <text evidence="3">The sequence shown here is derived from an EMBL/GenBank/DDBJ whole genome shotgun (WGS) entry which is preliminary data.</text>
</comment>
<evidence type="ECO:0000256" key="1">
    <source>
        <dbReference type="SAM" id="MobiDB-lite"/>
    </source>
</evidence>
<gene>
    <name evidence="3" type="ORF">Nepgr_025822</name>
</gene>
<organism evidence="3 4">
    <name type="scientific">Nepenthes gracilis</name>
    <name type="common">Slender pitcher plant</name>
    <dbReference type="NCBI Taxonomy" id="150966"/>
    <lineage>
        <taxon>Eukaryota</taxon>
        <taxon>Viridiplantae</taxon>
        <taxon>Streptophyta</taxon>
        <taxon>Embryophyta</taxon>
        <taxon>Tracheophyta</taxon>
        <taxon>Spermatophyta</taxon>
        <taxon>Magnoliopsida</taxon>
        <taxon>eudicotyledons</taxon>
        <taxon>Gunneridae</taxon>
        <taxon>Pentapetalae</taxon>
        <taxon>Caryophyllales</taxon>
        <taxon>Nepenthaceae</taxon>
        <taxon>Nepenthes</taxon>
    </lineage>
</organism>
<dbReference type="Proteomes" id="UP001279734">
    <property type="component" value="Unassembled WGS sequence"/>
</dbReference>
<keyword evidence="2" id="KW-0732">Signal</keyword>
<feature type="chain" id="PRO_5042140012" evidence="2">
    <location>
        <begin position="27"/>
        <end position="76"/>
    </location>
</feature>
<feature type="region of interest" description="Disordered" evidence="1">
    <location>
        <begin position="49"/>
        <end position="76"/>
    </location>
</feature>
<dbReference type="EMBL" id="BSYO01000027">
    <property type="protein sequence ID" value="GMH23979.1"/>
    <property type="molecule type" value="Genomic_DNA"/>
</dbReference>